<keyword evidence="2" id="KW-1185">Reference proteome</keyword>
<dbReference type="EMBL" id="CP102252">
    <property type="protein sequence ID" value="UWN65260.1"/>
    <property type="molecule type" value="Genomic_DNA"/>
</dbReference>
<protein>
    <submittedName>
        <fullName evidence="1">Uncharacterized protein</fullName>
    </submittedName>
</protein>
<dbReference type="RefSeq" id="WP_147513153.1">
    <property type="nucleotide sequence ID" value="NZ_CP102252.1"/>
</dbReference>
<name>A0ABY5V6I9_9BACT</name>
<sequence length="100" mass="11307">MSKLLAAYPKQITAFRFGLSHTVYLSPSIDDDDYQHMPDVETPSQARFHIGFCCQSKINKIMPLGIPLSPRGNRIELLLRSVGYLRARAFRVRMVIAGNV</sequence>
<dbReference type="Proteomes" id="UP001058267">
    <property type="component" value="Chromosome"/>
</dbReference>
<reference evidence="1" key="1">
    <citation type="journal article" date="2022" name="Cell">
        <title>Design, construction, and in vivo augmentation of a complex gut microbiome.</title>
        <authorList>
            <person name="Cheng A.G."/>
            <person name="Ho P.Y."/>
            <person name="Aranda-Diaz A."/>
            <person name="Jain S."/>
            <person name="Yu F.B."/>
            <person name="Meng X."/>
            <person name="Wang M."/>
            <person name="Iakiviak M."/>
            <person name="Nagashima K."/>
            <person name="Zhao A."/>
            <person name="Murugkar P."/>
            <person name="Patil A."/>
            <person name="Atabakhsh K."/>
            <person name="Weakley A."/>
            <person name="Yan J."/>
            <person name="Brumbaugh A.R."/>
            <person name="Higginbottom S."/>
            <person name="Dimas A."/>
            <person name="Shiver A.L."/>
            <person name="Deutschbauer A."/>
            <person name="Neff N."/>
            <person name="Sonnenburg J.L."/>
            <person name="Huang K.C."/>
            <person name="Fischbach M.A."/>
        </authorList>
    </citation>
    <scope>NUCLEOTIDE SEQUENCE</scope>
    <source>
        <strain evidence="1">JC50</strain>
    </source>
</reference>
<organism evidence="1 2">
    <name type="scientific">Alistipes senegalensis JC50</name>
    <dbReference type="NCBI Taxonomy" id="1033732"/>
    <lineage>
        <taxon>Bacteria</taxon>
        <taxon>Pseudomonadati</taxon>
        <taxon>Bacteroidota</taxon>
        <taxon>Bacteroidia</taxon>
        <taxon>Bacteroidales</taxon>
        <taxon>Rikenellaceae</taxon>
        <taxon>Alistipes</taxon>
    </lineage>
</organism>
<proteinExistence type="predicted"/>
<evidence type="ECO:0000313" key="1">
    <source>
        <dbReference type="EMBL" id="UWN65260.1"/>
    </source>
</evidence>
<gene>
    <name evidence="1" type="ORF">NQ519_00055</name>
</gene>
<evidence type="ECO:0000313" key="2">
    <source>
        <dbReference type="Proteomes" id="UP001058267"/>
    </source>
</evidence>
<accession>A0ABY5V6I9</accession>